<reference evidence="1" key="1">
    <citation type="submission" date="2025-08" db="UniProtKB">
        <authorList>
            <consortium name="Ensembl"/>
        </authorList>
    </citation>
    <scope>IDENTIFICATION</scope>
</reference>
<organism evidence="1 2">
    <name type="scientific">Aquila chrysaetos chrysaetos</name>
    <dbReference type="NCBI Taxonomy" id="223781"/>
    <lineage>
        <taxon>Eukaryota</taxon>
        <taxon>Metazoa</taxon>
        <taxon>Chordata</taxon>
        <taxon>Craniata</taxon>
        <taxon>Vertebrata</taxon>
        <taxon>Euteleostomi</taxon>
        <taxon>Archelosauria</taxon>
        <taxon>Archosauria</taxon>
        <taxon>Dinosauria</taxon>
        <taxon>Saurischia</taxon>
        <taxon>Theropoda</taxon>
        <taxon>Coelurosauria</taxon>
        <taxon>Aves</taxon>
        <taxon>Neognathae</taxon>
        <taxon>Neoaves</taxon>
        <taxon>Telluraves</taxon>
        <taxon>Accipitrimorphae</taxon>
        <taxon>Accipitriformes</taxon>
        <taxon>Accipitridae</taxon>
        <taxon>Accipitrinae</taxon>
        <taxon>Aquila</taxon>
    </lineage>
</organism>
<sequence>MAAVLELLLQEEVAVGAVVRWLRHGPGPGSRSAEVTQRTNILCCPVFPKLCLAEADLRRL</sequence>
<dbReference type="AlphaFoldDB" id="A0A663E5R7"/>
<dbReference type="GeneTree" id="ENSGT00990000211312"/>
<keyword evidence="2" id="KW-1185">Reference proteome</keyword>
<name>A0A663E5R7_AQUCH</name>
<accession>A0A663E5R7</accession>
<dbReference type="InParanoid" id="A0A663E5R7"/>
<proteinExistence type="predicted"/>
<reference evidence="1" key="2">
    <citation type="submission" date="2025-09" db="UniProtKB">
        <authorList>
            <consortium name="Ensembl"/>
        </authorList>
    </citation>
    <scope>IDENTIFICATION</scope>
</reference>
<evidence type="ECO:0000313" key="1">
    <source>
        <dbReference type="Ensembl" id="ENSACCP00020007537.1"/>
    </source>
</evidence>
<evidence type="ECO:0000313" key="2">
    <source>
        <dbReference type="Proteomes" id="UP000472275"/>
    </source>
</evidence>
<dbReference type="Ensembl" id="ENSACCT00020007869.1">
    <property type="protein sequence ID" value="ENSACCP00020007537.1"/>
    <property type="gene ID" value="ENSACCG00020005121.1"/>
</dbReference>
<protein>
    <submittedName>
        <fullName evidence="1">Uncharacterized protein</fullName>
    </submittedName>
</protein>
<dbReference type="Proteomes" id="UP000472275">
    <property type="component" value="Chromosome 2"/>
</dbReference>